<dbReference type="CDD" id="cd09274">
    <property type="entry name" value="RNase_HI_RT_Ty3"/>
    <property type="match status" value="1"/>
</dbReference>
<dbReference type="FunFam" id="1.10.340.70:FF:000001">
    <property type="entry name" value="Retrovirus-related Pol polyprotein from transposon gypsy-like Protein"/>
    <property type="match status" value="1"/>
</dbReference>
<name>A0A6A3Z618_9STRA</name>
<evidence type="ECO:0000313" key="20">
    <source>
        <dbReference type="Proteomes" id="UP000440367"/>
    </source>
</evidence>
<evidence type="ECO:0000256" key="5">
    <source>
        <dbReference type="ARBA" id="ARBA00022723"/>
    </source>
</evidence>
<dbReference type="CDD" id="cd01647">
    <property type="entry name" value="RT_LTR"/>
    <property type="match status" value="1"/>
</dbReference>
<dbReference type="GO" id="GO:0004519">
    <property type="term" value="F:endonuclease activity"/>
    <property type="evidence" value="ECO:0007669"/>
    <property type="project" value="UniProtKB-KW"/>
</dbReference>
<dbReference type="EMBL" id="QXGD01000677">
    <property type="protein sequence ID" value="KAE9229025.1"/>
    <property type="molecule type" value="Genomic_DNA"/>
</dbReference>
<keyword evidence="11" id="KW-0229">DNA integration</keyword>
<dbReference type="Gene3D" id="3.30.420.10">
    <property type="entry name" value="Ribonuclease H-like superfamily/Ribonuclease H"/>
    <property type="match status" value="1"/>
</dbReference>
<evidence type="ECO:0000256" key="8">
    <source>
        <dbReference type="ARBA" id="ARBA00022801"/>
    </source>
</evidence>
<dbReference type="InterPro" id="IPR021109">
    <property type="entry name" value="Peptidase_aspartic_dom_sf"/>
</dbReference>
<dbReference type="Gene3D" id="3.10.20.370">
    <property type="match status" value="1"/>
</dbReference>
<keyword evidence="8" id="KW-0378">Hydrolase</keyword>
<dbReference type="Gene3D" id="2.40.70.10">
    <property type="entry name" value="Acid Proteases"/>
    <property type="match status" value="1"/>
</dbReference>
<feature type="region of interest" description="Disordered" evidence="17">
    <location>
        <begin position="1"/>
        <end position="20"/>
    </location>
</feature>
<dbReference type="InterPro" id="IPR043128">
    <property type="entry name" value="Rev_trsase/Diguanyl_cyclase"/>
</dbReference>
<feature type="region of interest" description="Disordered" evidence="17">
    <location>
        <begin position="698"/>
        <end position="758"/>
    </location>
</feature>
<evidence type="ECO:0000256" key="1">
    <source>
        <dbReference type="ARBA" id="ARBA00022670"/>
    </source>
</evidence>
<keyword evidence="6" id="KW-0064">Aspartyl protease</keyword>
<dbReference type="GO" id="GO:0006508">
    <property type="term" value="P:proteolysis"/>
    <property type="evidence" value="ECO:0007669"/>
    <property type="project" value="UniProtKB-KW"/>
</dbReference>
<reference evidence="19 20" key="1">
    <citation type="submission" date="2018-08" db="EMBL/GenBank/DDBJ databases">
        <title>Genomic investigation of the strawberry pathogen Phytophthora fragariae indicates pathogenicity is determined by transcriptional variation in three key races.</title>
        <authorList>
            <person name="Adams T.M."/>
            <person name="Armitage A.D."/>
            <person name="Sobczyk M.K."/>
            <person name="Bates H.J."/>
            <person name="Dunwell J.M."/>
            <person name="Nellist C.F."/>
            <person name="Harrison R.J."/>
        </authorList>
    </citation>
    <scope>NUCLEOTIDE SEQUENCE [LARGE SCALE GENOMIC DNA]</scope>
    <source>
        <strain evidence="19 20">BC-1</strain>
    </source>
</reference>
<dbReference type="InterPro" id="IPR056924">
    <property type="entry name" value="SH3_Tf2-1"/>
</dbReference>
<keyword evidence="1" id="KW-0645">Protease</keyword>
<feature type="domain" description="Integrase catalytic" evidence="18">
    <location>
        <begin position="1400"/>
        <end position="1559"/>
    </location>
</feature>
<dbReference type="FunFam" id="3.10.20.370:FF:000001">
    <property type="entry name" value="Retrovirus-related Pol polyprotein from transposon 17.6-like protein"/>
    <property type="match status" value="1"/>
</dbReference>
<feature type="compositionally biased region" description="Low complexity" evidence="17">
    <location>
        <begin position="203"/>
        <end position="215"/>
    </location>
</feature>
<evidence type="ECO:0000256" key="9">
    <source>
        <dbReference type="ARBA" id="ARBA00022842"/>
    </source>
</evidence>
<dbReference type="Gene3D" id="3.10.10.10">
    <property type="entry name" value="HIV Type 1 Reverse Transcriptase, subunit A, domain 1"/>
    <property type="match status" value="2"/>
</dbReference>
<dbReference type="SUPFAM" id="SSF50630">
    <property type="entry name" value="Acid proteases"/>
    <property type="match status" value="1"/>
</dbReference>
<keyword evidence="7" id="KW-0255">Endonuclease</keyword>
<evidence type="ECO:0000256" key="4">
    <source>
        <dbReference type="ARBA" id="ARBA00022722"/>
    </source>
</evidence>
<evidence type="ECO:0000256" key="14">
    <source>
        <dbReference type="ARBA" id="ARBA00023125"/>
    </source>
</evidence>
<dbReference type="GO" id="GO:0006310">
    <property type="term" value="P:DNA recombination"/>
    <property type="evidence" value="ECO:0007669"/>
    <property type="project" value="UniProtKB-KW"/>
</dbReference>
<dbReference type="InterPro" id="IPR041588">
    <property type="entry name" value="Integrase_H2C2"/>
</dbReference>
<keyword evidence="12" id="KW-0695">RNA-directed DNA polymerase</keyword>
<dbReference type="Pfam" id="PF00078">
    <property type="entry name" value="RVT_1"/>
    <property type="match status" value="1"/>
</dbReference>
<dbReference type="Gene3D" id="3.30.70.270">
    <property type="match status" value="2"/>
</dbReference>
<evidence type="ECO:0000256" key="16">
    <source>
        <dbReference type="ARBA" id="ARBA00023268"/>
    </source>
</evidence>
<evidence type="ECO:0000256" key="10">
    <source>
        <dbReference type="ARBA" id="ARBA00022884"/>
    </source>
</evidence>
<dbReference type="PROSITE" id="PS00141">
    <property type="entry name" value="ASP_PROTEASE"/>
    <property type="match status" value="1"/>
</dbReference>
<dbReference type="Pfam" id="PF00665">
    <property type="entry name" value="rve"/>
    <property type="match status" value="1"/>
</dbReference>
<dbReference type="Pfam" id="PF24626">
    <property type="entry name" value="SH3_Tf2-1"/>
    <property type="match status" value="1"/>
</dbReference>
<dbReference type="FunFam" id="3.30.70.270:FF:000045">
    <property type="entry name" value="Transposon Tf2-7 polyprotein"/>
    <property type="match status" value="1"/>
</dbReference>
<dbReference type="PANTHER" id="PTHR37984">
    <property type="entry name" value="PROTEIN CBG26694"/>
    <property type="match status" value="1"/>
</dbReference>
<dbReference type="FunFam" id="3.30.420.10:FF:000032">
    <property type="entry name" value="Retrovirus-related Pol polyprotein from transposon 297-like Protein"/>
    <property type="match status" value="1"/>
</dbReference>
<keyword evidence="4" id="KW-0540">Nuclease</keyword>
<gene>
    <name evidence="19" type="ORF">PF002_g13423</name>
</gene>
<dbReference type="InterPro" id="IPR041577">
    <property type="entry name" value="RT_RNaseH_2"/>
</dbReference>
<evidence type="ECO:0000256" key="13">
    <source>
        <dbReference type="ARBA" id="ARBA00022932"/>
    </source>
</evidence>
<keyword evidence="16" id="KW-0511">Multifunctional enzyme</keyword>
<feature type="region of interest" description="Disordered" evidence="17">
    <location>
        <begin position="192"/>
        <end position="217"/>
    </location>
</feature>
<dbReference type="PROSITE" id="PS50994">
    <property type="entry name" value="INTEGRASE"/>
    <property type="match status" value="1"/>
</dbReference>
<evidence type="ECO:0000256" key="12">
    <source>
        <dbReference type="ARBA" id="ARBA00022918"/>
    </source>
</evidence>
<evidence type="ECO:0000313" key="19">
    <source>
        <dbReference type="EMBL" id="KAE9229025.1"/>
    </source>
</evidence>
<dbReference type="Proteomes" id="UP000440367">
    <property type="component" value="Unassembled WGS sequence"/>
</dbReference>
<accession>A0A6A3Z618</accession>
<dbReference type="Pfam" id="PF17921">
    <property type="entry name" value="Integrase_H2C2"/>
    <property type="match status" value="1"/>
</dbReference>
<dbReference type="GO" id="GO:0003964">
    <property type="term" value="F:RNA-directed DNA polymerase activity"/>
    <property type="evidence" value="ECO:0007669"/>
    <property type="project" value="UniProtKB-KW"/>
</dbReference>
<keyword evidence="15" id="KW-0233">DNA recombination</keyword>
<keyword evidence="2" id="KW-0808">Transferase</keyword>
<dbReference type="GO" id="GO:0003677">
    <property type="term" value="F:DNA binding"/>
    <property type="evidence" value="ECO:0007669"/>
    <property type="project" value="UniProtKB-KW"/>
</dbReference>
<feature type="region of interest" description="Disordered" evidence="17">
    <location>
        <begin position="288"/>
        <end position="311"/>
    </location>
</feature>
<evidence type="ECO:0000256" key="15">
    <source>
        <dbReference type="ARBA" id="ARBA00023172"/>
    </source>
</evidence>
<evidence type="ECO:0000256" key="17">
    <source>
        <dbReference type="SAM" id="MobiDB-lite"/>
    </source>
</evidence>
<keyword evidence="5" id="KW-0479">Metal-binding</keyword>
<feature type="compositionally biased region" description="Basic and acidic residues" evidence="17">
    <location>
        <begin position="723"/>
        <end position="758"/>
    </location>
</feature>
<keyword evidence="10" id="KW-0694">RNA-binding</keyword>
<dbReference type="Gene3D" id="1.10.340.70">
    <property type="match status" value="1"/>
</dbReference>
<comment type="caution">
    <text evidence="19">The sequence shown here is derived from an EMBL/GenBank/DDBJ whole genome shotgun (WGS) entry which is preliminary data.</text>
</comment>
<feature type="compositionally biased region" description="Pro residues" evidence="17">
    <location>
        <begin position="1"/>
        <end position="15"/>
    </location>
</feature>
<dbReference type="InterPro" id="IPR050951">
    <property type="entry name" value="Retrovirus_Pol_polyprotein"/>
</dbReference>
<evidence type="ECO:0000259" key="18">
    <source>
        <dbReference type="PROSITE" id="PS50994"/>
    </source>
</evidence>
<dbReference type="GO" id="GO:0004190">
    <property type="term" value="F:aspartic-type endopeptidase activity"/>
    <property type="evidence" value="ECO:0007669"/>
    <property type="project" value="UniProtKB-KW"/>
</dbReference>
<sequence>MEEPPAPFADAPPPYEWGDEEYDLSDCLLSTWTEGEAILAETVTEDGTVPPEVETVSGYDRLFSDEELDAMENGEPGQEASILSGTVVVPEPEEYNKELEDRLYPLDEVELHKRVAKNAEAQAEPSSEDLARLLGISLEVVERTRQASPYLHGSPEYWQNWFEDMLDKSEEAKRANRDFRSPVVSVVYGPSVEAPARPEKASSVESGSYGESVPSNRDEEFASEAWVAVESVMSANVERPPDDPSREVAVVEAVPVLSEGRGVDPKTARAVARQAVFRFLQEARSNGNGQCVAREPPDGEEGTVEVPPQRDKVPDFDEERLLWHADRVKELMSVNASSGERLRSWMRTYFDDNSRRIWLGLWDRAGRSKTPSARRRRRRRRGKVVAFDFSSLYKPYAEVMNEVEFFPERDEDASHYVEVVRNDRPARTPLPKTGLVDVVTVDLPNGFGVYDDEDAEDDVYRAVEDGRRVVCAVGNFETLSSGYIDCLPSQMLADTGATLSLVDRCVLKRLGRASEPLEPYEGLVRSSSGHKLRIRGWISLAFRLGTVEVSLSVLVADRLHVDAILGVDALGAFGAVIDVADRTLTLKSSGEVLSLRFTMVQESYMAAMATSVRLPPLGQALVTTRVVGSIVDKSTVLVEGSLGLPPTLCVARSLCTVEDGQVIVEVCNASTDEYWIRKGTAIACTSVIPESAFESATVEQKGTAPADDNEPGVERAASVSEAGKLDVGEKVKASKPDVPPDKAEGMEADFSESKLSPEQKELFQAELNGFRGMFVDSSKEPGRTDLLQFENDTGNSAPIKQPPYRVSLAEGEVMEAEVQQYLELNLIRPSNSPWTSPVLMIRKPDGGIRFCIDYHDILDVLGDAQLFSTMDIASGYWNVPMHPDSMSKTTFTCKYGLYEWLVMPFRLCNAVPAFERLTETVLVDLKWRICLVYLDDCVIFSKDFLTHLVRVRQVLTRFQQAGFKLKMKKCHRGRSQVAFLGHIVTPTGILPNPENVKAVMNVMRPVDVHGIRSFLGLTSYFRRYIPGYASISAPLERLKVKDAPFVWNEDCEAAFRQLKRALLKPPILVYPDGKKRLKLYVDSSRYAVGACLMQEVDGRDRVVAYASKLLTGSQKNWITKQDGISEIECWGVVWATRKFRCYLDKREFDLYTDHQFKVHHKPGNSMGHVDGLSRLPMDTVAALSMRDLLNPEDTVEDVLPTSVGELAGAGNGLGLGIERADGHVDDECPDQPNEVASGAPTGDTPLTLVDRFGLDFDQFVQAQQEVPWVKALVGFLLDGALPLDPFLRATIVKMGSRYVVLNGLLMRKVHLPARVGPAQSLTVPVVPLPYIETVLHYCHADVLSSHLGLTKTLEKVRRHAFWPGWRKDVTEYVRKCTRCGIGKGSRPWQAGQMQRMPVADLSGPFSMLVVDAVGPLPETERGNKYILVFVDYFTRWAEAFAVLRLDSVTFVEVMVNGVVARHGVPSRLLSDNGRNFTSEVAKSFYQTLGIKKLYGSAYHPQTQGLVERFNGTLMGMLKMHVSEAQTDWDLYLPRVLFAYRTAYHEALGDSPFFSLYGRDPVMPLDVAFLNLGKKWKSNEVAAYRRELYRTLRDSRHLVERQLLKAQDRHQRRLSDRVVVQFEVGAPVWVYQLFRKKRVESRTKKLAFAWHGPYRVVGKVNENAYRIDIPTHPDKTVTVNVNRLKKFRGRWTRPFMDEVPE</sequence>
<dbReference type="SUPFAM" id="SSF53098">
    <property type="entry name" value="Ribonuclease H-like"/>
    <property type="match status" value="1"/>
</dbReference>
<dbReference type="Pfam" id="PF17919">
    <property type="entry name" value="RT_RNaseH_2"/>
    <property type="match status" value="1"/>
</dbReference>
<keyword evidence="3" id="KW-0548">Nucleotidyltransferase</keyword>
<dbReference type="InterPro" id="IPR036397">
    <property type="entry name" value="RNaseH_sf"/>
</dbReference>
<proteinExistence type="predicted"/>
<evidence type="ECO:0000256" key="11">
    <source>
        <dbReference type="ARBA" id="ARBA00022908"/>
    </source>
</evidence>
<dbReference type="Pfam" id="PF13650">
    <property type="entry name" value="Asp_protease_2"/>
    <property type="match status" value="1"/>
</dbReference>
<dbReference type="InterPro" id="IPR000477">
    <property type="entry name" value="RT_dom"/>
</dbReference>
<dbReference type="InterPro" id="IPR012337">
    <property type="entry name" value="RNaseH-like_sf"/>
</dbReference>
<keyword evidence="14" id="KW-0238">DNA-binding</keyword>
<dbReference type="GO" id="GO:0003723">
    <property type="term" value="F:RNA binding"/>
    <property type="evidence" value="ECO:0007669"/>
    <property type="project" value="UniProtKB-KW"/>
</dbReference>
<dbReference type="InterPro" id="IPR043502">
    <property type="entry name" value="DNA/RNA_pol_sf"/>
</dbReference>
<dbReference type="InterPro" id="IPR001969">
    <property type="entry name" value="Aspartic_peptidase_AS"/>
</dbReference>
<evidence type="ECO:0000256" key="3">
    <source>
        <dbReference type="ARBA" id="ARBA00022695"/>
    </source>
</evidence>
<protein>
    <recommendedName>
        <fullName evidence="18">Integrase catalytic domain-containing protein</fullName>
    </recommendedName>
</protein>
<dbReference type="GO" id="GO:0046872">
    <property type="term" value="F:metal ion binding"/>
    <property type="evidence" value="ECO:0007669"/>
    <property type="project" value="UniProtKB-KW"/>
</dbReference>
<dbReference type="SUPFAM" id="SSF56672">
    <property type="entry name" value="DNA/RNA polymerases"/>
    <property type="match status" value="1"/>
</dbReference>
<keyword evidence="9" id="KW-0460">Magnesium</keyword>
<dbReference type="GO" id="GO:0015074">
    <property type="term" value="P:DNA integration"/>
    <property type="evidence" value="ECO:0007669"/>
    <property type="project" value="UniProtKB-KW"/>
</dbReference>
<evidence type="ECO:0000256" key="7">
    <source>
        <dbReference type="ARBA" id="ARBA00022759"/>
    </source>
</evidence>
<dbReference type="CDD" id="cd00303">
    <property type="entry name" value="retropepsin_like"/>
    <property type="match status" value="1"/>
</dbReference>
<dbReference type="GO" id="GO:0003887">
    <property type="term" value="F:DNA-directed DNA polymerase activity"/>
    <property type="evidence" value="ECO:0007669"/>
    <property type="project" value="UniProtKB-KW"/>
</dbReference>
<evidence type="ECO:0000256" key="6">
    <source>
        <dbReference type="ARBA" id="ARBA00022750"/>
    </source>
</evidence>
<dbReference type="PANTHER" id="PTHR37984:SF5">
    <property type="entry name" value="PROTEIN NYNRIN-LIKE"/>
    <property type="match status" value="1"/>
</dbReference>
<evidence type="ECO:0000256" key="2">
    <source>
        <dbReference type="ARBA" id="ARBA00022679"/>
    </source>
</evidence>
<keyword evidence="13" id="KW-0239">DNA-directed DNA polymerase</keyword>
<organism evidence="19 20">
    <name type="scientific">Phytophthora fragariae</name>
    <dbReference type="NCBI Taxonomy" id="53985"/>
    <lineage>
        <taxon>Eukaryota</taxon>
        <taxon>Sar</taxon>
        <taxon>Stramenopiles</taxon>
        <taxon>Oomycota</taxon>
        <taxon>Peronosporomycetes</taxon>
        <taxon>Peronosporales</taxon>
        <taxon>Peronosporaceae</taxon>
        <taxon>Phytophthora</taxon>
    </lineage>
</organism>
<dbReference type="InterPro" id="IPR001584">
    <property type="entry name" value="Integrase_cat-core"/>
</dbReference>